<feature type="transmembrane region" description="Helical" evidence="8">
    <location>
        <begin position="283"/>
        <end position="303"/>
    </location>
</feature>
<gene>
    <name evidence="12" type="ORF">PUV54_14585</name>
</gene>
<comment type="subcellular location">
    <subcellularLocation>
        <location evidence="1">Cell membrane</location>
        <topology evidence="1">Multi-pass membrane protein</topology>
    </subcellularLocation>
</comment>
<dbReference type="InterPro" id="IPR022249">
    <property type="entry name" value="DUF3772"/>
</dbReference>
<feature type="transmembrane region" description="Helical" evidence="8">
    <location>
        <begin position="522"/>
        <end position="540"/>
    </location>
</feature>
<dbReference type="PROSITE" id="PS01246">
    <property type="entry name" value="UPF0003"/>
    <property type="match status" value="1"/>
</dbReference>
<evidence type="ECO:0000313" key="13">
    <source>
        <dbReference type="Proteomes" id="UP001214043"/>
    </source>
</evidence>
<evidence type="ECO:0000256" key="4">
    <source>
        <dbReference type="ARBA" id="ARBA00022692"/>
    </source>
</evidence>
<reference evidence="12" key="1">
    <citation type="submission" date="2023-02" db="EMBL/GenBank/DDBJ databases">
        <title>Genome sequence of Hyphococcus flavus.</title>
        <authorList>
            <person name="Rong J.-C."/>
            <person name="Zhao Q."/>
            <person name="Yi M."/>
            <person name="Wu J.-Y."/>
        </authorList>
    </citation>
    <scope>NUCLEOTIDE SEQUENCE</scope>
    <source>
        <strain evidence="12">MCCC 1K03223</strain>
    </source>
</reference>
<dbReference type="InterPro" id="IPR023408">
    <property type="entry name" value="MscS_beta-dom_sf"/>
</dbReference>
<dbReference type="Proteomes" id="UP001214043">
    <property type="component" value="Chromosome"/>
</dbReference>
<keyword evidence="3" id="KW-1003">Cell membrane</keyword>
<dbReference type="SUPFAM" id="SSF50182">
    <property type="entry name" value="Sm-like ribonucleoproteins"/>
    <property type="match status" value="1"/>
</dbReference>
<accession>A0AAE9ZCV2</accession>
<dbReference type="InterPro" id="IPR049278">
    <property type="entry name" value="MS_channel_C"/>
</dbReference>
<dbReference type="Gene3D" id="1.10.287.1260">
    <property type="match status" value="1"/>
</dbReference>
<organism evidence="12 13">
    <name type="scientific">Hyphococcus flavus</name>
    <dbReference type="NCBI Taxonomy" id="1866326"/>
    <lineage>
        <taxon>Bacteria</taxon>
        <taxon>Pseudomonadati</taxon>
        <taxon>Pseudomonadota</taxon>
        <taxon>Alphaproteobacteria</taxon>
        <taxon>Parvularculales</taxon>
        <taxon>Parvularculaceae</taxon>
        <taxon>Hyphococcus</taxon>
    </lineage>
</organism>
<dbReference type="GO" id="GO:0005886">
    <property type="term" value="C:plasma membrane"/>
    <property type="evidence" value="ECO:0007669"/>
    <property type="project" value="UniProtKB-SubCell"/>
</dbReference>
<dbReference type="GO" id="GO:0008381">
    <property type="term" value="F:mechanosensitive monoatomic ion channel activity"/>
    <property type="evidence" value="ECO:0007669"/>
    <property type="project" value="UniProtKB-ARBA"/>
</dbReference>
<keyword evidence="13" id="KW-1185">Reference proteome</keyword>
<feature type="transmembrane region" description="Helical" evidence="8">
    <location>
        <begin position="418"/>
        <end position="439"/>
    </location>
</feature>
<dbReference type="EMBL" id="CP118166">
    <property type="protein sequence ID" value="WDI31175.1"/>
    <property type="molecule type" value="Genomic_DNA"/>
</dbReference>
<comment type="similarity">
    <text evidence="2">Belongs to the MscS (TC 1.A.23) family.</text>
</comment>
<keyword evidence="6 8" id="KW-0472">Membrane</keyword>
<dbReference type="KEGG" id="hfl:PUV54_14585"/>
<protein>
    <submittedName>
        <fullName evidence="12">DUF3772 domain-containing protein</fullName>
    </submittedName>
</protein>
<name>A0AAE9ZCV2_9PROT</name>
<dbReference type="InterPro" id="IPR011014">
    <property type="entry name" value="MscS_channel_TM-2"/>
</dbReference>
<keyword evidence="5 8" id="KW-1133">Transmembrane helix</keyword>
<feature type="transmembrane region" description="Helical" evidence="8">
    <location>
        <begin position="324"/>
        <end position="345"/>
    </location>
</feature>
<dbReference type="InterPro" id="IPR011066">
    <property type="entry name" value="MscS_channel_C_sf"/>
</dbReference>
<dbReference type="Pfam" id="PF12607">
    <property type="entry name" value="DUF3772"/>
    <property type="match status" value="1"/>
</dbReference>
<dbReference type="SUPFAM" id="SSF82689">
    <property type="entry name" value="Mechanosensitive channel protein MscS (YggB), C-terminal domain"/>
    <property type="match status" value="1"/>
</dbReference>
<evidence type="ECO:0000256" key="3">
    <source>
        <dbReference type="ARBA" id="ARBA00022475"/>
    </source>
</evidence>
<feature type="domain" description="Mechanosensitive ion channel MscS C-terminal" evidence="11">
    <location>
        <begin position="681"/>
        <end position="762"/>
    </location>
</feature>
<dbReference type="PANTHER" id="PTHR30347:SF1">
    <property type="entry name" value="MECHANOSENSITIVE CHANNEL MSCK"/>
    <property type="match status" value="1"/>
</dbReference>
<dbReference type="SUPFAM" id="SSF82861">
    <property type="entry name" value="Mechanosensitive channel protein MscS (YggB), transmembrane region"/>
    <property type="match status" value="1"/>
</dbReference>
<feature type="transmembrane region" description="Helical" evidence="8">
    <location>
        <begin position="200"/>
        <end position="222"/>
    </location>
</feature>
<dbReference type="InterPro" id="IPR052702">
    <property type="entry name" value="MscS-like_channel"/>
</dbReference>
<sequence length="792" mass="85931">MALTHSFRIIIFSFLVVLSSFVGALAQSDRSSQIEQASRAVVEVRQAVERDEIEDPDALESRLREIRDGSRSRLSAIERELEANRAQLDLLGPAPGENDPLESDIIAEERSTLESSRAQLNGQRTRVLANIYESGELLTRISGAKVGALYQSLATRGASPLSPSVWGGAWQSASDVAVRIGRYFTNWSGAKQNGGGFTPALAGIIIAIVGSLLMFGPVSRWVTSTFSDQLERRKPTPARRILVAGLRMVARTIPGIIGGLIIIETLRIVGVLTEQGEDAARAFWVSVLAILTVSGFTSGFFSPMSPAWRIAPIDVERGKIVSRLAMAIVIVFSLKTLLVTIGDAAGADAALIRLTQAVASIVIGVLIFLICRSRLWRAEEENKPKGGGWRLVRRFGRALAIIIVFGALAGYVAFADFITTRICFLALIIGVAWLARAMLSEMAFLTRMRLAGEQENKEDAEAASQNFRFWSRLIINTLLAIAVLPVVLILFGVPGETVRDLGGQALFGFNIGGVRIPSVAKLIYAIIVFVIVMAVTRLVQTGVKRGPLAHSRADAGVQNSLITLMGYAGLIVALFLSVSTLGFDLSNLALIAGALSVGIGFGLQSIVNNFVSGLILLFERPIKVGDWIITTSGEGTVKKISVRSTEIETFDRSSIIVPNSELISSSVTNWTHKSKLGRIIVPVGVSYGSDPEKVKEILLKCANDHPKVVSYPEPFVTWMDFGASSLDFEVRAFLRDISEGLGVRTDLRFAIFKALAEAGIEIPFPQRDVHVKSWPNDEKDEKSTDNKEDQDA</sequence>
<evidence type="ECO:0000256" key="5">
    <source>
        <dbReference type="ARBA" id="ARBA00022989"/>
    </source>
</evidence>
<evidence type="ECO:0000256" key="8">
    <source>
        <dbReference type="SAM" id="Phobius"/>
    </source>
</evidence>
<dbReference type="Gene3D" id="3.30.70.100">
    <property type="match status" value="1"/>
</dbReference>
<dbReference type="Pfam" id="PF00924">
    <property type="entry name" value="MS_channel_2nd"/>
    <property type="match status" value="1"/>
</dbReference>
<keyword evidence="4 8" id="KW-0812">Transmembrane</keyword>
<dbReference type="RefSeq" id="WP_274493001.1">
    <property type="nucleotide sequence ID" value="NZ_CP118166.1"/>
</dbReference>
<evidence type="ECO:0000256" key="7">
    <source>
        <dbReference type="SAM" id="MobiDB-lite"/>
    </source>
</evidence>
<feature type="transmembrane region" description="Helical" evidence="8">
    <location>
        <begin position="561"/>
        <end position="583"/>
    </location>
</feature>
<dbReference type="Gene3D" id="2.30.30.60">
    <property type="match status" value="1"/>
</dbReference>
<feature type="transmembrane region" description="Helical" evidence="8">
    <location>
        <begin position="242"/>
        <end position="263"/>
    </location>
</feature>
<dbReference type="Pfam" id="PF21082">
    <property type="entry name" value="MS_channel_3rd"/>
    <property type="match status" value="1"/>
</dbReference>
<dbReference type="PANTHER" id="PTHR30347">
    <property type="entry name" value="POTASSIUM CHANNEL RELATED"/>
    <property type="match status" value="1"/>
</dbReference>
<evidence type="ECO:0000259" key="10">
    <source>
        <dbReference type="Pfam" id="PF12607"/>
    </source>
</evidence>
<feature type="transmembrane region" description="Helical" evidence="8">
    <location>
        <begin position="351"/>
        <end position="371"/>
    </location>
</feature>
<evidence type="ECO:0000256" key="6">
    <source>
        <dbReference type="ARBA" id="ARBA00023136"/>
    </source>
</evidence>
<evidence type="ECO:0000256" key="1">
    <source>
        <dbReference type="ARBA" id="ARBA00004651"/>
    </source>
</evidence>
<feature type="domain" description="Mechanosensitive ion channel MscS" evidence="9">
    <location>
        <begin position="606"/>
        <end position="672"/>
    </location>
</feature>
<feature type="region of interest" description="Disordered" evidence="7">
    <location>
        <begin position="771"/>
        <end position="792"/>
    </location>
</feature>
<evidence type="ECO:0000313" key="12">
    <source>
        <dbReference type="EMBL" id="WDI31175.1"/>
    </source>
</evidence>
<evidence type="ECO:0000256" key="2">
    <source>
        <dbReference type="ARBA" id="ARBA00008017"/>
    </source>
</evidence>
<dbReference type="AlphaFoldDB" id="A0AAE9ZCV2"/>
<feature type="transmembrane region" description="Helical" evidence="8">
    <location>
        <begin position="473"/>
        <end position="493"/>
    </location>
</feature>
<feature type="transmembrane region" description="Helical" evidence="8">
    <location>
        <begin position="589"/>
        <end position="618"/>
    </location>
</feature>
<dbReference type="InterPro" id="IPR006686">
    <property type="entry name" value="MscS_channel_CS"/>
</dbReference>
<feature type="transmembrane region" description="Helical" evidence="8">
    <location>
        <begin position="391"/>
        <end position="412"/>
    </location>
</feature>
<evidence type="ECO:0000259" key="11">
    <source>
        <dbReference type="Pfam" id="PF21082"/>
    </source>
</evidence>
<proteinExistence type="inferred from homology"/>
<evidence type="ECO:0000259" key="9">
    <source>
        <dbReference type="Pfam" id="PF00924"/>
    </source>
</evidence>
<feature type="domain" description="DUF3772" evidence="10">
    <location>
        <begin position="137"/>
        <end position="183"/>
    </location>
</feature>
<dbReference type="InterPro" id="IPR010920">
    <property type="entry name" value="LSM_dom_sf"/>
</dbReference>
<dbReference type="InterPro" id="IPR006685">
    <property type="entry name" value="MscS_channel_2nd"/>
</dbReference>